<dbReference type="EMBL" id="JBHUII010000013">
    <property type="protein sequence ID" value="MFD2207912.1"/>
    <property type="molecule type" value="Genomic_DNA"/>
</dbReference>
<keyword evidence="5" id="KW-0969">Cilium</keyword>
<sequence length="229" mass="25313">MLGPLFKNRQDEGDRNYVALLSLKLLLLAFFIMLNAMSSFEEDKARAVLQSVNSTFSGDASELERHATFESALGDLDDKAKLIAEIERLFESTIPAVEREQGSAQSYLRLRLPTESMFIGDETELASGRELLLKRIVASLNGYAAGGGFFEFEFLYGVSREQSTKTIPNLELLLIRSGIVAEEIQNAGLPADKFAIGLQPESDGSVYFVIRVYDSEIKSITFESYQGAG</sequence>
<keyword evidence="3" id="KW-1133">Transmembrane helix</keyword>
<keyword evidence="5" id="KW-0966">Cell projection</keyword>
<evidence type="ECO:0000313" key="5">
    <source>
        <dbReference type="EMBL" id="MFD2207912.1"/>
    </source>
</evidence>
<feature type="domain" description="Motility protein B-like N-terminal" evidence="4">
    <location>
        <begin position="26"/>
        <end position="56"/>
    </location>
</feature>
<comment type="caution">
    <text evidence="5">The sequence shown here is derived from an EMBL/GenBank/DDBJ whole genome shotgun (WGS) entry which is preliminary data.</text>
</comment>
<feature type="transmembrane region" description="Helical" evidence="3">
    <location>
        <begin position="17"/>
        <end position="36"/>
    </location>
</feature>
<name>A0ABW5BP73_9PROT</name>
<comment type="subcellular location">
    <subcellularLocation>
        <location evidence="1">Membrane</location>
    </subcellularLocation>
</comment>
<organism evidence="5 6">
    <name type="scientific">Kiloniella antarctica</name>
    <dbReference type="NCBI Taxonomy" id="1550907"/>
    <lineage>
        <taxon>Bacteria</taxon>
        <taxon>Pseudomonadati</taxon>
        <taxon>Pseudomonadota</taxon>
        <taxon>Alphaproteobacteria</taxon>
        <taxon>Rhodospirillales</taxon>
        <taxon>Kiloniellaceae</taxon>
        <taxon>Kiloniella</taxon>
    </lineage>
</organism>
<evidence type="ECO:0000256" key="2">
    <source>
        <dbReference type="ARBA" id="ARBA00023136"/>
    </source>
</evidence>
<dbReference type="InterPro" id="IPR025713">
    <property type="entry name" value="MotB-like_N_dom"/>
</dbReference>
<gene>
    <name evidence="5" type="ORF">ACFSKO_20035</name>
</gene>
<protein>
    <submittedName>
        <fullName evidence="5">Flagellar motor protein MotB</fullName>
    </submittedName>
</protein>
<accession>A0ABW5BP73</accession>
<keyword evidence="6" id="KW-1185">Reference proteome</keyword>
<evidence type="ECO:0000256" key="3">
    <source>
        <dbReference type="SAM" id="Phobius"/>
    </source>
</evidence>
<dbReference type="Pfam" id="PF13677">
    <property type="entry name" value="MotB_plug"/>
    <property type="match status" value="1"/>
</dbReference>
<dbReference type="RefSeq" id="WP_380255021.1">
    <property type="nucleotide sequence ID" value="NZ_JBHUII010000013.1"/>
</dbReference>
<proteinExistence type="predicted"/>
<reference evidence="6" key="1">
    <citation type="journal article" date="2019" name="Int. J. Syst. Evol. Microbiol.">
        <title>The Global Catalogue of Microorganisms (GCM) 10K type strain sequencing project: providing services to taxonomists for standard genome sequencing and annotation.</title>
        <authorList>
            <consortium name="The Broad Institute Genomics Platform"/>
            <consortium name="The Broad Institute Genome Sequencing Center for Infectious Disease"/>
            <person name="Wu L."/>
            <person name="Ma J."/>
        </authorList>
    </citation>
    <scope>NUCLEOTIDE SEQUENCE [LARGE SCALE GENOMIC DNA]</scope>
    <source>
        <strain evidence="6">CGMCC 4.7192</strain>
    </source>
</reference>
<evidence type="ECO:0000313" key="6">
    <source>
        <dbReference type="Proteomes" id="UP001597294"/>
    </source>
</evidence>
<keyword evidence="3" id="KW-0812">Transmembrane</keyword>
<keyword evidence="2 3" id="KW-0472">Membrane</keyword>
<evidence type="ECO:0000256" key="1">
    <source>
        <dbReference type="ARBA" id="ARBA00004370"/>
    </source>
</evidence>
<keyword evidence="5" id="KW-0282">Flagellum</keyword>
<evidence type="ECO:0000259" key="4">
    <source>
        <dbReference type="Pfam" id="PF13677"/>
    </source>
</evidence>
<dbReference type="Proteomes" id="UP001597294">
    <property type="component" value="Unassembled WGS sequence"/>
</dbReference>